<dbReference type="AlphaFoldDB" id="A0AAD8JM44"/>
<dbReference type="EMBL" id="JAUHHV010000011">
    <property type="protein sequence ID" value="KAK1406959.1"/>
    <property type="molecule type" value="Genomic_DNA"/>
</dbReference>
<comment type="caution">
    <text evidence="1">The sequence shown here is derived from an EMBL/GenBank/DDBJ whole genome shotgun (WGS) entry which is preliminary data.</text>
</comment>
<sequence>MTIMSSMKMKKIGEKRYVLPSIRRNKKSKSYFVIGPQGYFWALDTQLKTSPNMPDTESCFPITFTTTTSWHFRQHSLLYRGDKVLCRLAYPYSQSVHCFEDAKCEFHIFFVFLRVKFSVALARRKILRHESRAKTEICTQVSDIVPHREAKHVHLNIALNTAKHDSNFCPNSVDLACFYVKLLYKAKDYRALESQCACTFLIVNPTVPGT</sequence>
<protein>
    <submittedName>
        <fullName evidence="1">Uncharacterized protein</fullName>
    </submittedName>
</protein>
<proteinExistence type="predicted"/>
<gene>
    <name evidence="1" type="ORF">QVD17_38569</name>
</gene>
<keyword evidence="2" id="KW-1185">Reference proteome</keyword>
<accession>A0AAD8JM44</accession>
<organism evidence="1 2">
    <name type="scientific">Tagetes erecta</name>
    <name type="common">African marigold</name>
    <dbReference type="NCBI Taxonomy" id="13708"/>
    <lineage>
        <taxon>Eukaryota</taxon>
        <taxon>Viridiplantae</taxon>
        <taxon>Streptophyta</taxon>
        <taxon>Embryophyta</taxon>
        <taxon>Tracheophyta</taxon>
        <taxon>Spermatophyta</taxon>
        <taxon>Magnoliopsida</taxon>
        <taxon>eudicotyledons</taxon>
        <taxon>Gunneridae</taxon>
        <taxon>Pentapetalae</taxon>
        <taxon>asterids</taxon>
        <taxon>campanulids</taxon>
        <taxon>Asterales</taxon>
        <taxon>Asteraceae</taxon>
        <taxon>Asteroideae</taxon>
        <taxon>Heliantheae alliance</taxon>
        <taxon>Tageteae</taxon>
        <taxon>Tagetes</taxon>
    </lineage>
</organism>
<evidence type="ECO:0000313" key="1">
    <source>
        <dbReference type="EMBL" id="KAK1406959.1"/>
    </source>
</evidence>
<dbReference type="Proteomes" id="UP001229421">
    <property type="component" value="Unassembled WGS sequence"/>
</dbReference>
<reference evidence="1" key="1">
    <citation type="journal article" date="2023" name="bioRxiv">
        <title>Improved chromosome-level genome assembly for marigold (Tagetes erecta).</title>
        <authorList>
            <person name="Jiang F."/>
            <person name="Yuan L."/>
            <person name="Wang S."/>
            <person name="Wang H."/>
            <person name="Xu D."/>
            <person name="Wang A."/>
            <person name="Fan W."/>
        </authorList>
    </citation>
    <scope>NUCLEOTIDE SEQUENCE</scope>
    <source>
        <strain evidence="1">WSJ</strain>
        <tissue evidence="1">Leaf</tissue>
    </source>
</reference>
<name>A0AAD8JM44_TARER</name>
<evidence type="ECO:0000313" key="2">
    <source>
        <dbReference type="Proteomes" id="UP001229421"/>
    </source>
</evidence>